<dbReference type="SUPFAM" id="SSF52922">
    <property type="entry name" value="TK C-terminal domain-like"/>
    <property type="match status" value="1"/>
</dbReference>
<sequence length="413" mass="44486">MLKQTEGSRAVAETVAHCRPEVIAAYPISPQTHIVEELSRLVKSGALKPCEYVNVESEFAAMSLCIGASAAGARTYTATASQGLLYMVEALYNASGLGLPIVMTVANRAIGAPINIWNDHSDSMSQRDSGWIQLYARDNQEAADLHPQAFRLAEELSLPVMVCMDGFVLTHAWERIEVPERAQVDAFLPPYEPRQVLDPDEPVSIGAMVGPEAFTEVRYLAHAKQMQALEAIPRVAEEFRQVFGRGSGGLVQPYACEDAETIVVALGSVLGTICDVVDEMRADGVRIGALGITSFRPFPLDAVRNVLGRARQVVVLERALAVGIGGIVSANVRTALSGIHLDGHTVIAGLGGRPVTKASLHRLFADALAGRLEQLTFLDLDTGLVERELARMARARRSGPSAENILRDVGSNR</sequence>
<dbReference type="InterPro" id="IPR002880">
    <property type="entry name" value="Pyrv_Fd/Flavodoxin_OxRdtase_N"/>
</dbReference>
<reference evidence="5 6" key="1">
    <citation type="submission" date="2015-10" db="EMBL/GenBank/DDBJ databases">
        <title>Draft genome sequence of Streptomyces sp. RV15, isolated from a marine sponge.</title>
        <authorList>
            <person name="Ruckert C."/>
            <person name="Abdelmohsen U.R."/>
            <person name="Winkler A."/>
            <person name="Hentschel U."/>
            <person name="Kalinowski J."/>
            <person name="Kampfer P."/>
            <person name="Glaeser S."/>
        </authorList>
    </citation>
    <scope>NUCLEOTIDE SEQUENCE [LARGE SCALE GENOMIC DNA]</scope>
    <source>
        <strain evidence="5 6">RV15</strain>
    </source>
</reference>
<feature type="domain" description="Pyruvate:ferredoxin oxidoreductase core" evidence="4">
    <location>
        <begin position="259"/>
        <end position="356"/>
    </location>
</feature>
<dbReference type="CDD" id="cd07034">
    <property type="entry name" value="TPP_PYR_PFOR_IOR-alpha_like"/>
    <property type="match status" value="1"/>
</dbReference>
<evidence type="ECO:0000256" key="2">
    <source>
        <dbReference type="ARBA" id="ARBA00023002"/>
    </source>
</evidence>
<comment type="similarity">
    <text evidence="1">Belongs to the pyruvate:ferredoxin/flavodoxin oxidoreductase family.</text>
</comment>
<organism evidence="5 6">
    <name type="scientific">Streptomyces dysideae</name>
    <dbReference type="NCBI Taxonomy" id="909626"/>
    <lineage>
        <taxon>Bacteria</taxon>
        <taxon>Bacillati</taxon>
        <taxon>Actinomycetota</taxon>
        <taxon>Actinomycetes</taxon>
        <taxon>Kitasatosporales</taxon>
        <taxon>Streptomycetaceae</taxon>
        <taxon>Streptomyces</taxon>
    </lineage>
</organism>
<keyword evidence="6" id="KW-1185">Reference proteome</keyword>
<protein>
    <submittedName>
        <fullName evidence="5">Pyruvate ferredoxin oxidoreductase</fullName>
    </submittedName>
</protein>
<name>A0A124IEA8_9ACTN</name>
<feature type="domain" description="Pyruvate flavodoxin/ferredoxin oxidoreductase pyrimidine binding" evidence="3">
    <location>
        <begin position="16"/>
        <end position="231"/>
    </location>
</feature>
<dbReference type="InterPro" id="IPR029061">
    <property type="entry name" value="THDP-binding"/>
</dbReference>
<evidence type="ECO:0000313" key="5">
    <source>
        <dbReference type="EMBL" id="KUO17732.1"/>
    </source>
</evidence>
<dbReference type="PANTHER" id="PTHR32154:SF0">
    <property type="entry name" value="PYRUVATE-FLAVODOXIN OXIDOREDUCTASE-RELATED"/>
    <property type="match status" value="1"/>
</dbReference>
<dbReference type="PANTHER" id="PTHR32154">
    <property type="entry name" value="PYRUVATE-FLAVODOXIN OXIDOREDUCTASE-RELATED"/>
    <property type="match status" value="1"/>
</dbReference>
<dbReference type="InterPro" id="IPR050722">
    <property type="entry name" value="Pyruvate:ferred/Flavod_OxRd"/>
</dbReference>
<dbReference type="SUPFAM" id="SSF52518">
    <property type="entry name" value="Thiamin diphosphate-binding fold (THDP-binding)"/>
    <property type="match status" value="1"/>
</dbReference>
<comment type="caution">
    <text evidence="5">The sequence shown here is derived from an EMBL/GenBank/DDBJ whole genome shotgun (WGS) entry which is preliminary data.</text>
</comment>
<dbReference type="GO" id="GO:0006979">
    <property type="term" value="P:response to oxidative stress"/>
    <property type="evidence" value="ECO:0007669"/>
    <property type="project" value="TreeGrafter"/>
</dbReference>
<keyword evidence="2" id="KW-0560">Oxidoreductase</keyword>
<dbReference type="RefSeq" id="WP_067027363.1">
    <property type="nucleotide sequence ID" value="NZ_KQ949095.1"/>
</dbReference>
<proteinExistence type="inferred from homology"/>
<evidence type="ECO:0000259" key="4">
    <source>
        <dbReference type="Pfam" id="PF17147"/>
    </source>
</evidence>
<keyword evidence="5" id="KW-0670">Pyruvate</keyword>
<evidence type="ECO:0000259" key="3">
    <source>
        <dbReference type="Pfam" id="PF01855"/>
    </source>
</evidence>
<dbReference type="Proteomes" id="UP000053260">
    <property type="component" value="Unassembled WGS sequence"/>
</dbReference>
<dbReference type="GO" id="GO:0016491">
    <property type="term" value="F:oxidoreductase activity"/>
    <property type="evidence" value="ECO:0007669"/>
    <property type="project" value="UniProtKB-KW"/>
</dbReference>
<dbReference type="InterPro" id="IPR033412">
    <property type="entry name" value="PFOR_II"/>
</dbReference>
<accession>A0A124IEA8</accession>
<dbReference type="Gene3D" id="3.40.50.920">
    <property type="match status" value="1"/>
</dbReference>
<dbReference type="AlphaFoldDB" id="A0A124IEA8"/>
<dbReference type="Gene3D" id="3.40.50.970">
    <property type="match status" value="1"/>
</dbReference>
<dbReference type="FunFam" id="3.40.50.970:FF:000012">
    <property type="entry name" value="Pyruvate:ferredoxin (Flavodoxin) oxidoreductase"/>
    <property type="match status" value="1"/>
</dbReference>
<dbReference type="GO" id="GO:0000287">
    <property type="term" value="F:magnesium ion binding"/>
    <property type="evidence" value="ECO:0007669"/>
    <property type="project" value="UniProtKB-ARBA"/>
</dbReference>
<evidence type="ECO:0000256" key="1">
    <source>
        <dbReference type="ARBA" id="ARBA00009032"/>
    </source>
</evidence>
<dbReference type="InterPro" id="IPR009014">
    <property type="entry name" value="Transketo_C/PFOR_II"/>
</dbReference>
<evidence type="ECO:0000313" key="6">
    <source>
        <dbReference type="Proteomes" id="UP000053260"/>
    </source>
</evidence>
<gene>
    <name evidence="5" type="primary">porA</name>
    <name evidence="5" type="ORF">AQJ91_28915</name>
</gene>
<dbReference type="Pfam" id="PF17147">
    <property type="entry name" value="PFOR_II"/>
    <property type="match status" value="1"/>
</dbReference>
<dbReference type="OrthoDB" id="9794954at2"/>
<dbReference type="EMBL" id="LMXB01000072">
    <property type="protein sequence ID" value="KUO17732.1"/>
    <property type="molecule type" value="Genomic_DNA"/>
</dbReference>
<dbReference type="Pfam" id="PF01855">
    <property type="entry name" value="POR_N"/>
    <property type="match status" value="1"/>
</dbReference>
<dbReference type="STRING" id="909626.AQJ91_28915"/>